<dbReference type="SMART" id="SM00825">
    <property type="entry name" value="PKS_KS"/>
    <property type="match status" value="1"/>
</dbReference>
<dbReference type="SUPFAM" id="SSF54637">
    <property type="entry name" value="Thioesterase/thiol ester dehydrase-isomerase"/>
    <property type="match status" value="1"/>
</dbReference>
<dbReference type="InterPro" id="IPR013785">
    <property type="entry name" value="Aldolase_TIM"/>
</dbReference>
<dbReference type="InterPro" id="IPR041550">
    <property type="entry name" value="FASI_helical"/>
</dbReference>
<dbReference type="InterPro" id="IPR050830">
    <property type="entry name" value="Fungal_FAS"/>
</dbReference>
<dbReference type="Pfam" id="PF00109">
    <property type="entry name" value="ketoacyl-synt"/>
    <property type="match status" value="1"/>
</dbReference>
<dbReference type="PRINTS" id="PR01483">
    <property type="entry name" value="FASYNTHASE"/>
</dbReference>
<dbReference type="InterPro" id="IPR040899">
    <property type="entry name" value="Fas_alpha_ACP"/>
</dbReference>
<dbReference type="Pfam" id="PF17951">
    <property type="entry name" value="FAS_meander"/>
    <property type="match status" value="1"/>
</dbReference>
<dbReference type="Gene3D" id="2.40.128.700">
    <property type="match status" value="1"/>
</dbReference>
<dbReference type="Pfam" id="PF01575">
    <property type="entry name" value="MaoC_dehydratas"/>
    <property type="match status" value="1"/>
</dbReference>
<dbReference type="Gene3D" id="3.40.47.10">
    <property type="match status" value="1"/>
</dbReference>
<dbReference type="EC" id="2.3.1.86" evidence="9"/>
<evidence type="ECO:0000256" key="6">
    <source>
        <dbReference type="ARBA" id="ARBA00023002"/>
    </source>
</evidence>
<proteinExistence type="predicted"/>
<dbReference type="Gene3D" id="3.20.20.70">
    <property type="entry name" value="Aldolase class I"/>
    <property type="match status" value="1"/>
</dbReference>
<dbReference type="Gene3D" id="6.10.140.1410">
    <property type="match status" value="1"/>
</dbReference>
<dbReference type="SUPFAM" id="SSF53901">
    <property type="entry name" value="Thiolase-like"/>
    <property type="match status" value="2"/>
</dbReference>
<keyword evidence="9" id="KW-0012">Acyltransferase</keyword>
<keyword evidence="4" id="KW-0378">Hydrolase</keyword>
<keyword evidence="1" id="KW-0596">Phosphopantetheine</keyword>
<keyword evidence="2" id="KW-0597">Phosphoprotein</keyword>
<dbReference type="GO" id="GO:0005835">
    <property type="term" value="C:fatty acid synthase complex"/>
    <property type="evidence" value="ECO:0007669"/>
    <property type="project" value="InterPro"/>
</dbReference>
<feature type="non-terminal residue" evidence="9">
    <location>
        <position position="2708"/>
    </location>
</feature>
<organism evidence="9 10">
    <name type="scientific">Coemansia asiatica</name>
    <dbReference type="NCBI Taxonomy" id="1052880"/>
    <lineage>
        <taxon>Eukaryota</taxon>
        <taxon>Fungi</taxon>
        <taxon>Fungi incertae sedis</taxon>
        <taxon>Zoopagomycota</taxon>
        <taxon>Kickxellomycotina</taxon>
        <taxon>Kickxellomycetes</taxon>
        <taxon>Kickxellales</taxon>
        <taxon>Kickxellaceae</taxon>
        <taxon>Coemansia</taxon>
    </lineage>
</organism>
<dbReference type="Gene3D" id="3.40.50.720">
    <property type="entry name" value="NAD(P)-binding Rossmann-like Domain"/>
    <property type="match status" value="1"/>
</dbReference>
<dbReference type="GO" id="GO:0016787">
    <property type="term" value="F:hydrolase activity"/>
    <property type="evidence" value="ECO:0007669"/>
    <property type="project" value="UniProtKB-KW"/>
</dbReference>
<dbReference type="Pfam" id="PF18314">
    <property type="entry name" value="FAS_I_H"/>
    <property type="match status" value="1"/>
</dbReference>
<feature type="domain" description="Ketosynthase family 3 (KS3)" evidence="8">
    <location>
        <begin position="2146"/>
        <end position="2671"/>
    </location>
</feature>
<protein>
    <submittedName>
        <fullName evidence="9">Fatty acid synthase alpha subunit Lsd1</fullName>
        <ecNumber evidence="9">2.3.1.86</ecNumber>
    </submittedName>
</protein>
<dbReference type="PROSITE" id="PS52004">
    <property type="entry name" value="KS3_2"/>
    <property type="match status" value="1"/>
</dbReference>
<dbReference type="InterPro" id="IPR040883">
    <property type="entry name" value="FAS_meander"/>
</dbReference>
<dbReference type="SMART" id="SM00827">
    <property type="entry name" value="PKS_AT"/>
    <property type="match status" value="1"/>
</dbReference>
<dbReference type="InterPro" id="IPR014030">
    <property type="entry name" value="Ketoacyl_synth_N"/>
</dbReference>
<dbReference type="FunFam" id="3.40.50.720:FF:000168">
    <property type="entry name" value="Fatty acid synthase subunit alpha"/>
    <property type="match status" value="1"/>
</dbReference>
<dbReference type="GO" id="GO:0006633">
    <property type="term" value="P:fatty acid biosynthetic process"/>
    <property type="evidence" value="ECO:0007669"/>
    <property type="project" value="InterPro"/>
</dbReference>
<evidence type="ECO:0000256" key="7">
    <source>
        <dbReference type="SAM" id="MobiDB-lite"/>
    </source>
</evidence>
<dbReference type="GO" id="GO:0004318">
    <property type="term" value="F:enoyl-[acyl-carrier-protein] reductase (NADH) activity"/>
    <property type="evidence" value="ECO:0007669"/>
    <property type="project" value="InterPro"/>
</dbReference>
<dbReference type="InterPro" id="IPR036291">
    <property type="entry name" value="NAD(P)-bd_dom_sf"/>
</dbReference>
<keyword evidence="6" id="KW-0560">Oxidoreductase</keyword>
<keyword evidence="3 9" id="KW-0808">Transferase</keyword>
<evidence type="ECO:0000256" key="2">
    <source>
        <dbReference type="ARBA" id="ARBA00022553"/>
    </source>
</evidence>
<dbReference type="Gene3D" id="3.40.366.10">
    <property type="entry name" value="Malonyl-Coenzyme A Acyl Carrier Protein, domain 2"/>
    <property type="match status" value="1"/>
</dbReference>
<dbReference type="Pfam" id="PF18325">
    <property type="entry name" value="Fas_alpha_ACP"/>
    <property type="match status" value="1"/>
</dbReference>
<dbReference type="PROSITE" id="PS00606">
    <property type="entry name" value="KS3_1"/>
    <property type="match status" value="1"/>
</dbReference>
<feature type="region of interest" description="Disordered" evidence="7">
    <location>
        <begin position="2430"/>
        <end position="2455"/>
    </location>
</feature>
<dbReference type="GO" id="GO:0008897">
    <property type="term" value="F:holo-[acyl-carrier-protein] synthase activity"/>
    <property type="evidence" value="ECO:0007669"/>
    <property type="project" value="InterPro"/>
</dbReference>
<dbReference type="Gene3D" id="6.10.140.1400">
    <property type="match status" value="1"/>
</dbReference>
<dbReference type="Gene3D" id="3.30.70.2490">
    <property type="match status" value="1"/>
</dbReference>
<name>A0A9W7XFH2_9FUNG</name>
<dbReference type="GO" id="GO:0019171">
    <property type="term" value="F:(3R)-hydroxyacyl-[acyl-carrier-protein] dehydratase activity"/>
    <property type="evidence" value="ECO:0007669"/>
    <property type="project" value="InterPro"/>
</dbReference>
<gene>
    <name evidence="9" type="primary">fas2_6</name>
    <name evidence="9" type="ORF">LPJ64_005952</name>
</gene>
<dbReference type="InterPro" id="IPR018201">
    <property type="entry name" value="Ketoacyl_synth_AS"/>
</dbReference>
<evidence type="ECO:0000259" key="8">
    <source>
        <dbReference type="PROSITE" id="PS52004"/>
    </source>
</evidence>
<dbReference type="PANTHER" id="PTHR10982:SF21">
    <property type="entry name" value="FATTY ACID SYNTHASE SUBUNIT BETA"/>
    <property type="match status" value="1"/>
</dbReference>
<dbReference type="InterPro" id="IPR029069">
    <property type="entry name" value="HotDog_dom_sf"/>
</dbReference>
<dbReference type="InterPro" id="IPR014043">
    <property type="entry name" value="Acyl_transferase_dom"/>
</dbReference>
<feature type="region of interest" description="Disordered" evidence="7">
    <location>
        <begin position="2369"/>
        <end position="2392"/>
    </location>
</feature>
<reference evidence="9" key="1">
    <citation type="submission" date="2022-07" db="EMBL/GenBank/DDBJ databases">
        <title>Phylogenomic reconstructions and comparative analyses of Kickxellomycotina fungi.</title>
        <authorList>
            <person name="Reynolds N.K."/>
            <person name="Stajich J.E."/>
            <person name="Barry K."/>
            <person name="Grigoriev I.V."/>
            <person name="Crous P."/>
            <person name="Smith M.E."/>
        </authorList>
    </citation>
    <scope>NUCLEOTIDE SEQUENCE</scope>
    <source>
        <strain evidence="9">NBRC 105413</strain>
    </source>
</reference>
<keyword evidence="10" id="KW-1185">Reference proteome</keyword>
<comment type="caution">
    <text evidence="9">The sequence shown here is derived from an EMBL/GenBank/DDBJ whole genome shotgun (WGS) entry which is preliminary data.</text>
</comment>
<evidence type="ECO:0000256" key="5">
    <source>
        <dbReference type="ARBA" id="ARBA00022857"/>
    </source>
</evidence>
<dbReference type="InterPro" id="IPR020841">
    <property type="entry name" value="PKS_Beta-ketoAc_synthase_dom"/>
</dbReference>
<dbReference type="InterPro" id="IPR013565">
    <property type="entry name" value="Fas1/AflB-like_central"/>
</dbReference>
<dbReference type="Pfam" id="PF02801">
    <property type="entry name" value="Ketoacyl-synt_C"/>
    <property type="match status" value="1"/>
</dbReference>
<feature type="region of interest" description="Disordered" evidence="7">
    <location>
        <begin position="1135"/>
        <end position="1169"/>
    </location>
</feature>
<accession>A0A9W7XFH2</accession>
<dbReference type="InterPro" id="IPR014031">
    <property type="entry name" value="Ketoacyl_synth_C"/>
</dbReference>
<dbReference type="InterPro" id="IPR002539">
    <property type="entry name" value="MaoC-like_dom"/>
</dbReference>
<dbReference type="InterPro" id="IPR047224">
    <property type="entry name" value="FAS_alpha_su_C"/>
</dbReference>
<evidence type="ECO:0000256" key="1">
    <source>
        <dbReference type="ARBA" id="ARBA00022450"/>
    </source>
</evidence>
<dbReference type="CDD" id="cd00828">
    <property type="entry name" value="elong_cond_enzymes"/>
    <property type="match status" value="1"/>
</dbReference>
<dbReference type="GO" id="GO:0004315">
    <property type="term" value="F:3-oxoacyl-[acyl-carrier-protein] synthase activity"/>
    <property type="evidence" value="ECO:0007669"/>
    <property type="project" value="InterPro"/>
</dbReference>
<feature type="compositionally biased region" description="Polar residues" evidence="7">
    <location>
        <begin position="1144"/>
        <end position="1169"/>
    </location>
</feature>
<dbReference type="Gene3D" id="3.30.70.3330">
    <property type="match status" value="1"/>
</dbReference>
<dbReference type="PANTHER" id="PTHR10982">
    <property type="entry name" value="MALONYL COA-ACYL CARRIER PROTEIN TRANSACYLASE"/>
    <property type="match status" value="1"/>
</dbReference>
<dbReference type="CDD" id="cd08950">
    <property type="entry name" value="KR_fFAS_SDR_c_like"/>
    <property type="match status" value="1"/>
</dbReference>
<evidence type="ECO:0000256" key="3">
    <source>
        <dbReference type="ARBA" id="ARBA00022679"/>
    </source>
</evidence>
<dbReference type="SUPFAM" id="SSF51735">
    <property type="entry name" value="NAD(P)-binding Rossmann-fold domains"/>
    <property type="match status" value="1"/>
</dbReference>
<dbReference type="InterPro" id="IPR003965">
    <property type="entry name" value="Fatty_acid_synthase"/>
</dbReference>
<dbReference type="Gene3D" id="3.10.129.10">
    <property type="entry name" value="Hotdog Thioesterase"/>
    <property type="match status" value="1"/>
</dbReference>
<keyword evidence="5" id="KW-0521">NADP</keyword>
<dbReference type="SUPFAM" id="SSF52151">
    <property type="entry name" value="FabD/lysophospholipase-like"/>
    <property type="match status" value="1"/>
</dbReference>
<dbReference type="InterPro" id="IPR016035">
    <property type="entry name" value="Acyl_Trfase/lysoPLipase"/>
</dbReference>
<dbReference type="InterPro" id="IPR016039">
    <property type="entry name" value="Thiolase-like"/>
</dbReference>
<sequence>MDKDFHIWFKKDSLWQAEDVDAVADQDVGRVCILQGPVAVRYSTRANEPVKDILDGIYHGQIAKLLEQQYDNEQSRVSDIEYLGGGENLLLGNKTRIEPVDSKSLTEGTRVFNVSRTLSDLPDNHCWFEALAGPKRCWLRALLTSRVVVQEHRLVDNVVRQALRPQPGQVARVKTRSSDEQPHKVEILDIAGQREAMLAIDSKGLIKVFLFTTARRRQCALEIQFIYSPQTGTFPIHAVVDGHIERVKRFYAQLWFDDTSFAENAIGSAALVHRGPEATIPLQAEIDGFRAAIGIGGAASKDKCTDIPLDYSMKVFWPALCACLMSTACDGDLSRLVHVSNTFSRIKGQRIWLGARLGSEACVTESVDGPSGRLVGVRGYVLADDIPAVEIRTSFLFRSAGNKDPFSANQFRIVDEPEMELYIADRAMLARILSKDWFVPAKTAGQELKTGYGYEHIDIGSTLLFRLVSKHSTDASGNMGAFITTAGPVFAQKTASEQWTHAAYVDCEGAMALSFLNRFAKIAERAHMFNGKVLGSYTIHVPRSAQTYAEASGDHNAIHTRAVFAAAAGLPGPITHGMWTSAAVRSAVEAATCDGDPTRMAVYSARFVGIVYPGEQLSVRVRVTGLCSGRLLVSAIADSGTGRVLEASAEISMPRTALLFTGQGAQSVGMGMSLYESSPAARAKWDAADLALRTKFGISLLHIVRNNPRSLTIHFAGKRGAIVRAALRELAPAAIAKDALSHTFVAPQGLLHATQFSQAALLVAAVAEGAHLRALGAFPDDAVFAGHSLGELAGLAVAAQIFDAEDAAIIGFIRGLVMQQSVDRDPVSGRSLYAMLAVSPARVAQWFSSKTLKQLVATVADRGNGLIEIVNYNVRGIQYIVAGEIRLLAALAQLLDRMAIEGSKQDETIIDSILSKLLDNKHETSDDQEHIPSMLATRATVAVPGIDIPFHSSLLRPGVDVFRRLLLQHLPVSHVQVSRLRGRYIPNLTAEPFDVSKHYFEMVQKITGSEVLAQKLYSWDNKDLENDSAREQNLAHTLLAELLAFQIASPVRWIETQDVFLHQCSTARFVEIGPAPILSNILLRTLGGSAQIEKPKYCQPVILSTASDLDEITFQSGADDQADKADKSNTVILETKKDKGKANHTASFSSSPVKGAAESQTPNVVSSLEQTPSASVAMANQKHLEDCATPAILVLRSLIANKLKCAYSTVSIAKPIKDFVAGKSTLQNEIVGDLQKEFADELPEKPEEIPLAELAENISPVNGSLGKHSQTLIARMIASRMPGSANRAWISEYLSRTYRMGPLRQQALLLVALTMEPASRLDSEAAARGWLDSVANEYASIAEISFTADHSSANSSSSSSATTVAINSEEFNAAQQAHKQLVKRSIDAMSAYLGVATEVDGSDNVQSEALAQLDLWTAELGSSFAEGIRPLFSEARARIYDSWWNWARQDIMELYYDILCGRMSQADLRTAPHCLRLANRLNPSVIETLQYIVDCAQQGTTPGQALAYKYGSGLLRLISETTKSSNQDLVPPAYQFTDKIMAPCLCISGSGASYGNIEYTEIPRPGEKTILDFVDSVTSAKASLLSGLEQKQQQQDRQSCANNAIDIVLRKLGLYDLDKAKSVVADNSDGSNGNSSSMLPPMVHLRSRPATDPTMWKYDAELSRTYAGALRDICKNGLSLVGRRALITGCGSGSIGAEVLKALLEAGASIVVTTSSYSRKATKRFEHIYQQYGARGSSLVVVPFNQASLQDVASLIRFIYAEPTSKARGLGWDLDYVLPFAAIPEAGRDISDINAHSELAHRAMLVNTIRLLGAIASEKQQRGIDMHPTLAVLPLSPNHGFFGHDGLYSESKAGLETLMQRWHSETTWQSQISITAAVIGWTRGTGLMSANNVVAECVERVGVRTFSPSEMAFTIAGLMHPTMYALASMRPVWADLAGRLQHYPDVIRATAELRKALSEMSAVLKVSSADRLVDFSESHSSNGIDDASERIFSLRMVTRLANHQFKMPAIKQFEQLSHLHHLQGMVNLDRVVVVTGYGEVGPYGNSATRWEMEAFGEFSLEGCIELAWIMGLIKHSNGKNKHTGKVYAGWVDARTEEPVLDKHIKLRYEKQILKHTGIRLIEPEMIAGYDPKRKTIFREVQIEHEMEPFEATEEEAYQFKDYDPNHVRIWESDSKSGSGSWMVRFLKGATLMVPKALRFDRLVAAQLPTGWDPVRYGIPKNIADQVDPVTCYAVVATVEALLRSGITDPYDIYSYVHVSEVGSSTGSALGGLRSTRSVFAERLCDKDQQPDVYQETFLSTPPAWINMLLMSASGPIKTTIGACATGIASIDVAVDTIQSGKAKVMLAGGADAFSEESSYEFAQMNATSSTDSEFAQGRTPAEMSRPCTSTRNGFMESEGAGIVMLMSASTAIEMGAPIYGIIAMTGTATDKEGRSVPAPGKGVLTSARETGGAARSGPVSRLLDIEYRRCQLEKRQIEIRRWIKNERTYIVGLGLSTEESNEHLKFADSEGARQYAEALDTWGNSFWKRNQHISPLRGSLAVWGLTIDDIGIASFHGTSTKANDKNESEIVECQLAHLGRKPGNLIFSICQKYLTGHPKGPASIWMLNGVLQSLQTGIIPGNRNADNIAPELQKCKYIVYPSRPIKTPGLKAGLIKSFGFGQVGAECLVIHPDYLLACLSKEKLDSYRSKVASREAKAYRYWHNTMAG</sequence>
<evidence type="ECO:0000256" key="4">
    <source>
        <dbReference type="ARBA" id="ARBA00022801"/>
    </source>
</evidence>
<dbReference type="GO" id="GO:0004321">
    <property type="term" value="F:fatty-acyl-CoA synthase activity"/>
    <property type="evidence" value="ECO:0007669"/>
    <property type="project" value="UniProtKB-EC"/>
</dbReference>
<dbReference type="Pfam" id="PF08354">
    <property type="entry name" value="Fas1-AflB-like_hel"/>
    <property type="match status" value="1"/>
</dbReference>
<evidence type="ECO:0000313" key="9">
    <source>
        <dbReference type="EMBL" id="KAJ1642175.1"/>
    </source>
</evidence>
<evidence type="ECO:0000313" key="10">
    <source>
        <dbReference type="Proteomes" id="UP001145021"/>
    </source>
</evidence>
<dbReference type="GO" id="GO:0004312">
    <property type="term" value="F:fatty acid synthase activity"/>
    <property type="evidence" value="ECO:0007669"/>
    <property type="project" value="InterPro"/>
</dbReference>
<dbReference type="Pfam" id="PF00698">
    <property type="entry name" value="Acyl_transf_1"/>
    <property type="match status" value="1"/>
</dbReference>
<dbReference type="InterPro" id="IPR001227">
    <property type="entry name" value="Ac_transferase_dom_sf"/>
</dbReference>
<dbReference type="Gene3D" id="3.30.1120.100">
    <property type="match status" value="1"/>
</dbReference>
<dbReference type="EMBL" id="JANBOH010000458">
    <property type="protein sequence ID" value="KAJ1642175.1"/>
    <property type="molecule type" value="Genomic_DNA"/>
</dbReference>
<dbReference type="Proteomes" id="UP001145021">
    <property type="component" value="Unassembled WGS sequence"/>
</dbReference>